<keyword evidence="3" id="KW-1185">Reference proteome</keyword>
<dbReference type="Proteomes" id="UP000325945">
    <property type="component" value="Unassembled WGS sequence"/>
</dbReference>
<proteinExistence type="predicted"/>
<evidence type="ECO:0000256" key="1">
    <source>
        <dbReference type="SAM" id="Phobius"/>
    </source>
</evidence>
<gene>
    <name evidence="2" type="ORF">BDV39DRAFT_167021</name>
</gene>
<dbReference type="AlphaFoldDB" id="A0A5N6XI20"/>
<organism evidence="2 3">
    <name type="scientific">Aspergillus sergii</name>
    <dbReference type="NCBI Taxonomy" id="1034303"/>
    <lineage>
        <taxon>Eukaryota</taxon>
        <taxon>Fungi</taxon>
        <taxon>Dikarya</taxon>
        <taxon>Ascomycota</taxon>
        <taxon>Pezizomycotina</taxon>
        <taxon>Eurotiomycetes</taxon>
        <taxon>Eurotiomycetidae</taxon>
        <taxon>Eurotiales</taxon>
        <taxon>Aspergillaceae</taxon>
        <taxon>Aspergillus</taxon>
        <taxon>Aspergillus subgen. Circumdati</taxon>
    </lineage>
</organism>
<sequence length="61" mass="6796">MESTGVHAALARSALVKRHQSFPPVRHPREVLVFPFSVCVFSASSASGLLLWWFPLCRMSP</sequence>
<protein>
    <submittedName>
        <fullName evidence="2">Uncharacterized protein</fullName>
    </submittedName>
</protein>
<keyword evidence="1" id="KW-0472">Membrane</keyword>
<accession>A0A5N6XI20</accession>
<evidence type="ECO:0000313" key="2">
    <source>
        <dbReference type="EMBL" id="KAE8332403.1"/>
    </source>
</evidence>
<name>A0A5N6XI20_9EURO</name>
<keyword evidence="1" id="KW-0812">Transmembrane</keyword>
<reference evidence="3" key="1">
    <citation type="submission" date="2019-04" db="EMBL/GenBank/DDBJ databases">
        <title>Friends and foes A comparative genomics studyof 23 Aspergillus species from section Flavi.</title>
        <authorList>
            <consortium name="DOE Joint Genome Institute"/>
            <person name="Kjaerbolling I."/>
            <person name="Vesth T."/>
            <person name="Frisvad J.C."/>
            <person name="Nybo J.L."/>
            <person name="Theobald S."/>
            <person name="Kildgaard S."/>
            <person name="Isbrandt T."/>
            <person name="Kuo A."/>
            <person name="Sato A."/>
            <person name="Lyhne E.K."/>
            <person name="Kogle M.E."/>
            <person name="Wiebenga A."/>
            <person name="Kun R.S."/>
            <person name="Lubbers R.J."/>
            <person name="Makela M.R."/>
            <person name="Barry K."/>
            <person name="Chovatia M."/>
            <person name="Clum A."/>
            <person name="Daum C."/>
            <person name="Haridas S."/>
            <person name="He G."/>
            <person name="LaButti K."/>
            <person name="Lipzen A."/>
            <person name="Mondo S."/>
            <person name="Riley R."/>
            <person name="Salamov A."/>
            <person name="Simmons B.A."/>
            <person name="Magnuson J.K."/>
            <person name="Henrissat B."/>
            <person name="Mortensen U.H."/>
            <person name="Larsen T.O."/>
            <person name="Devries R.P."/>
            <person name="Grigoriev I.V."/>
            <person name="Machida M."/>
            <person name="Baker S.E."/>
            <person name="Andersen M.R."/>
        </authorList>
    </citation>
    <scope>NUCLEOTIDE SEQUENCE [LARGE SCALE GENOMIC DNA]</scope>
    <source>
        <strain evidence="3">CBS 130017</strain>
    </source>
</reference>
<dbReference type="EMBL" id="ML741765">
    <property type="protein sequence ID" value="KAE8332403.1"/>
    <property type="molecule type" value="Genomic_DNA"/>
</dbReference>
<evidence type="ECO:0000313" key="3">
    <source>
        <dbReference type="Proteomes" id="UP000325945"/>
    </source>
</evidence>
<feature type="transmembrane region" description="Helical" evidence="1">
    <location>
        <begin position="32"/>
        <end position="54"/>
    </location>
</feature>
<feature type="non-terminal residue" evidence="2">
    <location>
        <position position="61"/>
    </location>
</feature>
<keyword evidence="1" id="KW-1133">Transmembrane helix</keyword>